<dbReference type="EMBL" id="CP003787">
    <property type="protein sequence ID" value="AFR36267.1"/>
    <property type="molecule type" value="Genomic_DNA"/>
</dbReference>
<dbReference type="Proteomes" id="UP000006276">
    <property type="component" value="Chromosome"/>
</dbReference>
<gene>
    <name evidence="1" type="ORF">B739_1676</name>
</gene>
<evidence type="ECO:0000313" key="1">
    <source>
        <dbReference type="EMBL" id="AFR36267.1"/>
    </source>
</evidence>
<dbReference type="HOGENOM" id="CLU_1843597_0_0_10"/>
<evidence type="ECO:0000313" key="2">
    <source>
        <dbReference type="Proteomes" id="UP000006276"/>
    </source>
</evidence>
<proteinExistence type="predicted"/>
<accession>J9R9B1</accession>
<dbReference type="RefSeq" id="WP_014938563.1">
    <property type="nucleotide sequence ID" value="NC_018609.1"/>
</dbReference>
<organism evidence="1 2">
    <name type="scientific">Riemerella anatipestifer RA-CH-1</name>
    <dbReference type="NCBI Taxonomy" id="1228997"/>
    <lineage>
        <taxon>Bacteria</taxon>
        <taxon>Pseudomonadati</taxon>
        <taxon>Bacteroidota</taxon>
        <taxon>Flavobacteriia</taxon>
        <taxon>Flavobacteriales</taxon>
        <taxon>Weeksellaceae</taxon>
        <taxon>Riemerella</taxon>
    </lineage>
</organism>
<dbReference type="AlphaFoldDB" id="J9R9B1"/>
<keyword evidence="2" id="KW-1185">Reference proteome</keyword>
<protein>
    <submittedName>
        <fullName evidence="1">Uncharacterized protein</fullName>
    </submittedName>
</protein>
<dbReference type="PATRIC" id="fig|1228997.3.peg.1674"/>
<name>J9R9B1_RIEAN</name>
<dbReference type="KEGG" id="rag:B739_1676"/>
<reference evidence="1 2" key="1">
    <citation type="submission" date="2012-09" db="EMBL/GenBank/DDBJ databases">
        <title>Riemerella anatipestifer vaccine strains.</title>
        <authorList>
            <person name="Chun C.A."/>
            <person name="Shu W.M."/>
            <person name="Kang Z.D."/>
            <person name="Jia W.X."/>
        </authorList>
    </citation>
    <scope>NUCLEOTIDE SEQUENCE [LARGE SCALE GENOMIC DNA]</scope>
    <source>
        <strain evidence="1 2">RA-CH-1</strain>
    </source>
</reference>
<sequence length="139" mass="16260">MKVTKTTQEEISKLNLLLNEIEWLSKDFRSGMDLSSIDWESYEILNKLPRDSEQRFLEILCHKIAGNHFQRVLTNCSVLLENCADKNERTLEFNPEIKLGFEAVELLKEIHGHIKNKDIFSSEINEKLDALINEQNQKK</sequence>